<reference evidence="2 3" key="1">
    <citation type="submission" date="2020-04" db="EMBL/GenBank/DDBJ databases">
        <title>Perkinsus olseni comparative genomics.</title>
        <authorList>
            <person name="Bogema D.R."/>
        </authorList>
    </citation>
    <scope>NUCLEOTIDE SEQUENCE [LARGE SCALE GENOMIC DNA]</scope>
    <source>
        <strain evidence="2">ATCC PRA-205</strain>
    </source>
</reference>
<gene>
    <name evidence="2" type="ORF">FOZ62_003807</name>
</gene>
<feature type="compositionally biased region" description="Low complexity" evidence="1">
    <location>
        <begin position="250"/>
        <end position="267"/>
    </location>
</feature>
<feature type="non-terminal residue" evidence="2">
    <location>
        <position position="514"/>
    </location>
</feature>
<dbReference type="EMBL" id="JABANM010034752">
    <property type="protein sequence ID" value="KAF4699136.1"/>
    <property type="molecule type" value="Genomic_DNA"/>
</dbReference>
<evidence type="ECO:0000313" key="3">
    <source>
        <dbReference type="Proteomes" id="UP000574390"/>
    </source>
</evidence>
<comment type="caution">
    <text evidence="2">The sequence shown here is derived from an EMBL/GenBank/DDBJ whole genome shotgun (WGS) entry which is preliminary data.</text>
</comment>
<dbReference type="Proteomes" id="UP000574390">
    <property type="component" value="Unassembled WGS sequence"/>
</dbReference>
<feature type="region of interest" description="Disordered" evidence="1">
    <location>
        <begin position="13"/>
        <end position="39"/>
    </location>
</feature>
<feature type="region of interest" description="Disordered" evidence="1">
    <location>
        <begin position="344"/>
        <end position="439"/>
    </location>
</feature>
<feature type="compositionally biased region" description="Low complexity" evidence="1">
    <location>
        <begin position="286"/>
        <end position="305"/>
    </location>
</feature>
<organism evidence="2 3">
    <name type="scientific">Perkinsus olseni</name>
    <name type="common">Perkinsus atlanticus</name>
    <dbReference type="NCBI Taxonomy" id="32597"/>
    <lineage>
        <taxon>Eukaryota</taxon>
        <taxon>Sar</taxon>
        <taxon>Alveolata</taxon>
        <taxon>Perkinsozoa</taxon>
        <taxon>Perkinsea</taxon>
        <taxon>Perkinsida</taxon>
        <taxon>Perkinsidae</taxon>
        <taxon>Perkinsus</taxon>
    </lineage>
</organism>
<proteinExistence type="predicted"/>
<feature type="non-terminal residue" evidence="2">
    <location>
        <position position="1"/>
    </location>
</feature>
<feature type="region of interest" description="Disordered" evidence="1">
    <location>
        <begin position="238"/>
        <end position="323"/>
    </location>
</feature>
<accession>A0A7J6PTW6</accession>
<feature type="region of interest" description="Disordered" evidence="1">
    <location>
        <begin position="459"/>
        <end position="514"/>
    </location>
</feature>
<sequence length="514" mass="51380">RLKEQSDRIKHILNTGGEVEGLPHDARHAAADADDDEGSAVLETSKEILEDLVMRVTMHSGDPDGRPSLSSLAEFIKKNMPAVDVASATLRKHYRPKPQEGEAQVPEESESATASAYDDNLRKVMDTTAATASRISSKLGESSTKFFSSFVGGLSAAVTAGGQSSARTRGGGISLGTPLPPPPPPEGRSDDTSSDSSVEGWIKKLGVSEKAAAAGVNPTADIKTMVADTFAAAVPAAAESLKAAEERTSSADSSSSSSSASSVTSAAPVALLPSPRRRAPSGQLGEGSAAAATTTHAEGLTTTLLSECAEGGPPKSDEIPVPFPVEVAAVPDADALSADAATPLASPIDSGLTGEYSAAGPAASPDYGETGTLSGEDGVSKQSPSDGRHGAPPSSASATPLVGVSEDSVLAARGDPVPSLEGFGGEPSGFRTASATPPSATSVATEVVIGVKPDIPEAGATTPLVPAGEEASAVAGGQPPSEQNRAAAGAAADDTPVGRFIQADEESLTGATTE</sequence>
<protein>
    <submittedName>
        <fullName evidence="2">Uncharacterized protein</fullName>
    </submittedName>
</protein>
<name>A0A7J6PTW6_PEROL</name>
<feature type="compositionally biased region" description="Basic and acidic residues" evidence="1">
    <location>
        <begin position="21"/>
        <end position="31"/>
    </location>
</feature>
<feature type="region of interest" description="Disordered" evidence="1">
    <location>
        <begin position="93"/>
        <end position="116"/>
    </location>
</feature>
<feature type="region of interest" description="Disordered" evidence="1">
    <location>
        <begin position="162"/>
        <end position="201"/>
    </location>
</feature>
<evidence type="ECO:0000313" key="2">
    <source>
        <dbReference type="EMBL" id="KAF4699136.1"/>
    </source>
</evidence>
<dbReference type="AlphaFoldDB" id="A0A7J6PTW6"/>
<evidence type="ECO:0000256" key="1">
    <source>
        <dbReference type="SAM" id="MobiDB-lite"/>
    </source>
</evidence>